<dbReference type="PROSITE" id="PS51257">
    <property type="entry name" value="PROKAR_LIPOPROTEIN"/>
    <property type="match status" value="1"/>
</dbReference>
<name>A0ABW0S4A2_9BURK</name>
<dbReference type="Pfam" id="PF00188">
    <property type="entry name" value="CAP"/>
    <property type="match status" value="1"/>
</dbReference>
<feature type="domain" description="SCP" evidence="2">
    <location>
        <begin position="70"/>
        <end position="191"/>
    </location>
</feature>
<sequence>MMSKTQPAKSLIAAFIAALALAACGGGSDSGSANGANGATGSTGGSTGFSGLDASAPVLTNNVATDGFNWINYRRSQAGVGALARNSQLDRSSQAHSDYQRLNNLVTHDEQSNRAGYTGATVEARVQAAGYTLVPNYASGEIIAATTNNTGFYMAEELVTAIYHRFVMFEPLFKDMGTGSATAAASYIYFTTNLGATRGYSPGLPSHAIVSWPFNGQTGVQRNFFSDFEEPDPVPDTNEVGYPISVHANLTEPVAVTSFTVRVRGAANSLATRLLVKGQDPNTTMASVAAIVPLAPLAANTTYDVSFNGTVGGAAVSKTWSFTTR</sequence>
<dbReference type="CDD" id="cd05379">
    <property type="entry name" value="CAP_bacterial"/>
    <property type="match status" value="1"/>
</dbReference>
<dbReference type="SUPFAM" id="SSF55797">
    <property type="entry name" value="PR-1-like"/>
    <property type="match status" value="1"/>
</dbReference>
<evidence type="ECO:0000313" key="4">
    <source>
        <dbReference type="Proteomes" id="UP001596086"/>
    </source>
</evidence>
<gene>
    <name evidence="3" type="ORF">ACFPO9_25295</name>
</gene>
<dbReference type="PANTHER" id="PTHR31157:SF1">
    <property type="entry name" value="SCP DOMAIN-CONTAINING PROTEIN"/>
    <property type="match status" value="1"/>
</dbReference>
<proteinExistence type="predicted"/>
<dbReference type="PANTHER" id="PTHR31157">
    <property type="entry name" value="SCP DOMAIN-CONTAINING PROTEIN"/>
    <property type="match status" value="1"/>
</dbReference>
<dbReference type="Proteomes" id="UP001596086">
    <property type="component" value="Unassembled WGS sequence"/>
</dbReference>
<reference evidence="4" key="1">
    <citation type="journal article" date="2019" name="Int. J. Syst. Evol. Microbiol.">
        <title>The Global Catalogue of Microorganisms (GCM) 10K type strain sequencing project: providing services to taxonomists for standard genome sequencing and annotation.</title>
        <authorList>
            <consortium name="The Broad Institute Genomics Platform"/>
            <consortium name="The Broad Institute Genome Sequencing Center for Infectious Disease"/>
            <person name="Wu L."/>
            <person name="Ma J."/>
        </authorList>
    </citation>
    <scope>NUCLEOTIDE SEQUENCE [LARGE SCALE GENOMIC DNA]</scope>
    <source>
        <strain evidence="4">CGMCC 4.5798</strain>
    </source>
</reference>
<accession>A0ABW0S4A2</accession>
<keyword evidence="1" id="KW-0732">Signal</keyword>
<protein>
    <submittedName>
        <fullName evidence="3">CAP domain-containing protein</fullName>
    </submittedName>
</protein>
<dbReference type="EMBL" id="JBHSMZ010000026">
    <property type="protein sequence ID" value="MFC5551848.1"/>
    <property type="molecule type" value="Genomic_DNA"/>
</dbReference>
<evidence type="ECO:0000259" key="2">
    <source>
        <dbReference type="Pfam" id="PF00188"/>
    </source>
</evidence>
<organism evidence="3 4">
    <name type="scientific">Massilia aerilata</name>
    <dbReference type="NCBI Taxonomy" id="453817"/>
    <lineage>
        <taxon>Bacteria</taxon>
        <taxon>Pseudomonadati</taxon>
        <taxon>Pseudomonadota</taxon>
        <taxon>Betaproteobacteria</taxon>
        <taxon>Burkholderiales</taxon>
        <taxon>Oxalobacteraceae</taxon>
        <taxon>Telluria group</taxon>
        <taxon>Massilia</taxon>
    </lineage>
</organism>
<dbReference type="Gene3D" id="3.40.33.10">
    <property type="entry name" value="CAP"/>
    <property type="match status" value="1"/>
</dbReference>
<dbReference type="InterPro" id="IPR035940">
    <property type="entry name" value="CAP_sf"/>
</dbReference>
<comment type="caution">
    <text evidence="3">The sequence shown here is derived from an EMBL/GenBank/DDBJ whole genome shotgun (WGS) entry which is preliminary data.</text>
</comment>
<feature type="chain" id="PRO_5047068308" evidence="1">
    <location>
        <begin position="23"/>
        <end position="325"/>
    </location>
</feature>
<evidence type="ECO:0000313" key="3">
    <source>
        <dbReference type="EMBL" id="MFC5551848.1"/>
    </source>
</evidence>
<evidence type="ECO:0000256" key="1">
    <source>
        <dbReference type="SAM" id="SignalP"/>
    </source>
</evidence>
<feature type="signal peptide" evidence="1">
    <location>
        <begin position="1"/>
        <end position="22"/>
    </location>
</feature>
<dbReference type="InterPro" id="IPR014044">
    <property type="entry name" value="CAP_dom"/>
</dbReference>
<dbReference type="RefSeq" id="WP_379776610.1">
    <property type="nucleotide sequence ID" value="NZ_JBHSMZ010000026.1"/>
</dbReference>
<keyword evidence="4" id="KW-1185">Reference proteome</keyword>